<dbReference type="Pfam" id="PF00213">
    <property type="entry name" value="OSCP"/>
    <property type="match status" value="1"/>
</dbReference>
<keyword evidence="7" id="KW-0139">CF(1)</keyword>
<dbReference type="InterPro" id="IPR000711">
    <property type="entry name" value="ATPase_OSCP/dsu"/>
</dbReference>
<dbReference type="HAMAP" id="MF_01416">
    <property type="entry name" value="ATP_synth_delta_bact"/>
    <property type="match status" value="1"/>
</dbReference>
<dbReference type="Gene3D" id="1.10.520.20">
    <property type="entry name" value="N-terminal domain of the delta subunit of the F1F0-ATP synthase"/>
    <property type="match status" value="1"/>
</dbReference>
<dbReference type="GO" id="GO:0046933">
    <property type="term" value="F:proton-transporting ATP synthase activity, rotational mechanism"/>
    <property type="evidence" value="ECO:0007669"/>
    <property type="project" value="UniProtKB-UniRule"/>
</dbReference>
<accession>A0A1P9WRG7</accession>
<comment type="function">
    <text evidence="7">This protein is part of the stalk that links CF(0) to CF(1). It either transmits conformational changes from CF(0) to CF(1) or is implicated in proton conduction.</text>
</comment>
<evidence type="ECO:0000256" key="2">
    <source>
        <dbReference type="ARBA" id="ARBA00022448"/>
    </source>
</evidence>
<dbReference type="PANTHER" id="PTHR11910">
    <property type="entry name" value="ATP SYNTHASE DELTA CHAIN"/>
    <property type="match status" value="1"/>
</dbReference>
<proteinExistence type="inferred from homology"/>
<name>A0A1P9WRG7_9BACT</name>
<comment type="function">
    <text evidence="7">F(1)F(0) ATP synthase produces ATP from ADP in the presence of a proton or sodium gradient. F-type ATPases consist of two structural domains, F(1) containing the extramembraneous catalytic core and F(0) containing the membrane proton channel, linked together by a central stalk and a peripheral stalk. During catalysis, ATP synthesis in the catalytic domain of F(1) is coupled via a rotary mechanism of the central stalk subunits to proton translocation.</text>
</comment>
<dbReference type="PRINTS" id="PR00125">
    <property type="entry name" value="ATPASEDELTA"/>
</dbReference>
<keyword evidence="3 7" id="KW-0375">Hydrogen ion transport</keyword>
<evidence type="ECO:0000313" key="9">
    <source>
        <dbReference type="Proteomes" id="UP000187941"/>
    </source>
</evidence>
<dbReference type="OrthoDB" id="9802471at2"/>
<reference evidence="8 9" key="1">
    <citation type="submission" date="2016-01" db="EMBL/GenBank/DDBJ databases">
        <authorList>
            <person name="Oliw E.H."/>
        </authorList>
    </citation>
    <scope>NUCLEOTIDE SEQUENCE [LARGE SCALE GENOMIC DNA]</scope>
    <source>
        <strain evidence="8 9">DY10</strain>
    </source>
</reference>
<evidence type="ECO:0000256" key="6">
    <source>
        <dbReference type="ARBA" id="ARBA00023310"/>
    </source>
</evidence>
<evidence type="ECO:0000256" key="4">
    <source>
        <dbReference type="ARBA" id="ARBA00023065"/>
    </source>
</evidence>
<dbReference type="PROSITE" id="PS00389">
    <property type="entry name" value="ATPASE_DELTA"/>
    <property type="match status" value="1"/>
</dbReference>
<evidence type="ECO:0000256" key="3">
    <source>
        <dbReference type="ARBA" id="ARBA00022781"/>
    </source>
</evidence>
<dbReference type="AlphaFoldDB" id="A0A1P9WRG7"/>
<evidence type="ECO:0000256" key="7">
    <source>
        <dbReference type="HAMAP-Rule" id="MF_01416"/>
    </source>
</evidence>
<dbReference type="NCBIfam" id="TIGR01145">
    <property type="entry name" value="ATP_synt_delta"/>
    <property type="match status" value="1"/>
</dbReference>
<keyword evidence="9" id="KW-1185">Reference proteome</keyword>
<gene>
    <name evidence="7" type="primary">atpH</name>
    <name evidence="8" type="ORF">AWR27_00535</name>
</gene>
<dbReference type="STRING" id="1178516.AWR27_00535"/>
<protein>
    <recommendedName>
        <fullName evidence="7">ATP synthase subunit delta</fullName>
    </recommendedName>
    <alternativeName>
        <fullName evidence="7">ATP synthase F(1) sector subunit delta</fullName>
    </alternativeName>
    <alternativeName>
        <fullName evidence="7">F-type ATPase subunit delta</fullName>
        <shortName evidence="7">F-ATPase subunit delta</shortName>
    </alternativeName>
</protein>
<keyword evidence="5 7" id="KW-0472">Membrane</keyword>
<keyword evidence="2 7" id="KW-0813">Transport</keyword>
<keyword evidence="6 7" id="KW-0066">ATP synthesis</keyword>
<dbReference type="InterPro" id="IPR020781">
    <property type="entry name" value="ATPase_OSCP/d_CS"/>
</dbReference>
<evidence type="ECO:0000256" key="5">
    <source>
        <dbReference type="ARBA" id="ARBA00023136"/>
    </source>
</evidence>
<dbReference type="SUPFAM" id="SSF47928">
    <property type="entry name" value="N-terminal domain of the delta subunit of the F1F0-ATP synthase"/>
    <property type="match status" value="1"/>
</dbReference>
<dbReference type="EMBL" id="CP014263">
    <property type="protein sequence ID" value="AQG77966.1"/>
    <property type="molecule type" value="Genomic_DNA"/>
</dbReference>
<dbReference type="RefSeq" id="WP_077129391.1">
    <property type="nucleotide sequence ID" value="NZ_CP014263.1"/>
</dbReference>
<keyword evidence="7" id="KW-1003">Cell membrane</keyword>
<evidence type="ECO:0000256" key="1">
    <source>
        <dbReference type="ARBA" id="ARBA00004370"/>
    </source>
</evidence>
<comment type="subcellular location">
    <subcellularLocation>
        <location evidence="7">Cell membrane</location>
        <topology evidence="7">Peripheral membrane protein</topology>
    </subcellularLocation>
    <subcellularLocation>
        <location evidence="1">Membrane</location>
    </subcellularLocation>
</comment>
<evidence type="ECO:0000313" key="8">
    <source>
        <dbReference type="EMBL" id="AQG77966.1"/>
    </source>
</evidence>
<sequence>MAVATVASRYAKSLLDLAKEQGITDTLYADMKFFRNTLTDNRQLNLILKNPIVRAEKKNAIVKSVFGNRLSPVMMSFLGIVARKNREAIVDSIADEFISQYDRMKGIQHAVVITTMPLTESLRETFKAMIAKETGLTQIELEERIDPKLIGGYVLRIGDRQIDGSIRSQLNNIRLQFMN</sequence>
<dbReference type="Proteomes" id="UP000187941">
    <property type="component" value="Chromosome"/>
</dbReference>
<keyword evidence="4 7" id="KW-0406">Ion transport</keyword>
<dbReference type="GO" id="GO:0005886">
    <property type="term" value="C:plasma membrane"/>
    <property type="evidence" value="ECO:0007669"/>
    <property type="project" value="UniProtKB-SubCell"/>
</dbReference>
<dbReference type="KEGG" id="smon:AWR27_00535"/>
<comment type="similarity">
    <text evidence="7">Belongs to the ATPase delta chain family.</text>
</comment>
<dbReference type="InterPro" id="IPR026015">
    <property type="entry name" value="ATP_synth_OSCP/delta_N_sf"/>
</dbReference>
<dbReference type="GO" id="GO:0045259">
    <property type="term" value="C:proton-transporting ATP synthase complex"/>
    <property type="evidence" value="ECO:0007669"/>
    <property type="project" value="UniProtKB-KW"/>
</dbReference>
<organism evidence="8 9">
    <name type="scientific">Spirosoma montaniterrae</name>
    <dbReference type="NCBI Taxonomy" id="1178516"/>
    <lineage>
        <taxon>Bacteria</taxon>
        <taxon>Pseudomonadati</taxon>
        <taxon>Bacteroidota</taxon>
        <taxon>Cytophagia</taxon>
        <taxon>Cytophagales</taxon>
        <taxon>Cytophagaceae</taxon>
        <taxon>Spirosoma</taxon>
    </lineage>
</organism>